<keyword evidence="1" id="KW-1133">Transmembrane helix</keyword>
<gene>
    <name evidence="2" type="ORF">HZS55_18615</name>
</gene>
<evidence type="ECO:0000313" key="3">
    <source>
        <dbReference type="Proteomes" id="UP000509667"/>
    </source>
</evidence>
<dbReference type="KEGG" id="hrr:HZS55_18615"/>
<protein>
    <submittedName>
        <fullName evidence="2">Uncharacterized protein</fullName>
    </submittedName>
</protein>
<evidence type="ECO:0000256" key="1">
    <source>
        <dbReference type="SAM" id="Phobius"/>
    </source>
</evidence>
<keyword evidence="3" id="KW-1185">Reference proteome</keyword>
<name>A0A7D5PBN8_9EURY</name>
<dbReference type="AlphaFoldDB" id="A0A7D5PBN8"/>
<feature type="transmembrane region" description="Helical" evidence="1">
    <location>
        <begin position="216"/>
        <end position="235"/>
    </location>
</feature>
<organism evidence="2 3">
    <name type="scientific">Halosimplex rubrum</name>
    <dbReference type="NCBI Taxonomy" id="869889"/>
    <lineage>
        <taxon>Archaea</taxon>
        <taxon>Methanobacteriati</taxon>
        <taxon>Methanobacteriota</taxon>
        <taxon>Stenosarchaea group</taxon>
        <taxon>Halobacteria</taxon>
        <taxon>Halobacteriales</taxon>
        <taxon>Haloarculaceae</taxon>
        <taxon>Halosimplex</taxon>
    </lineage>
</organism>
<reference evidence="2 3" key="1">
    <citation type="submission" date="2020-07" db="EMBL/GenBank/DDBJ databases">
        <title>Halosimplex pelagicum sp. nov. and Halosimplex rubrum sp. nov., isolated from salted brown alga Laminaria, and emended description of the genus Halosimplex.</title>
        <authorList>
            <person name="Cui H."/>
        </authorList>
    </citation>
    <scope>NUCLEOTIDE SEQUENCE [LARGE SCALE GENOMIC DNA]</scope>
    <source>
        <strain evidence="2 3">R27</strain>
    </source>
</reference>
<keyword evidence="1" id="KW-0472">Membrane</keyword>
<dbReference type="GeneID" id="56079920"/>
<feature type="transmembrane region" description="Helical" evidence="1">
    <location>
        <begin position="125"/>
        <end position="144"/>
    </location>
</feature>
<dbReference type="Proteomes" id="UP000509667">
    <property type="component" value="Chromosome"/>
</dbReference>
<proteinExistence type="predicted"/>
<feature type="transmembrane region" description="Helical" evidence="1">
    <location>
        <begin position="54"/>
        <end position="75"/>
    </location>
</feature>
<feature type="transmembrane region" description="Helical" evidence="1">
    <location>
        <begin position="20"/>
        <end position="42"/>
    </location>
</feature>
<feature type="transmembrane region" description="Helical" evidence="1">
    <location>
        <begin position="189"/>
        <end position="210"/>
    </location>
</feature>
<sequence>MAGDVKVGLYLVADNPNLTFIVFIGLVLLTVIAARFGAYAYLNMRATGVDAQRVLWEYLLYVGLVAACYGVVGVLEIVTSIRTPYKTGLMLAVVLLLALSVREIYFNAALSTTGADDVFPGRRLVEVAFVGVVAAVVFGVALVGLRRPLLALQGVGALAFAGYGFWFGRRQTAAAMVQGTMIDSLLRHLLPVLAFATLVPAVDLATVAGLDRVVVMHVQIVFVIMTATALMTATIKLRQNLASL</sequence>
<keyword evidence="1" id="KW-0812">Transmembrane</keyword>
<feature type="transmembrane region" description="Helical" evidence="1">
    <location>
        <begin position="87"/>
        <end position="105"/>
    </location>
</feature>
<feature type="transmembrane region" description="Helical" evidence="1">
    <location>
        <begin position="150"/>
        <end position="168"/>
    </location>
</feature>
<dbReference type="EMBL" id="CP058910">
    <property type="protein sequence ID" value="QLH79180.1"/>
    <property type="molecule type" value="Genomic_DNA"/>
</dbReference>
<evidence type="ECO:0000313" key="2">
    <source>
        <dbReference type="EMBL" id="QLH79180.1"/>
    </source>
</evidence>
<dbReference type="RefSeq" id="WP_179909051.1">
    <property type="nucleotide sequence ID" value="NZ_CP058910.1"/>
</dbReference>
<accession>A0A7D5PBN8</accession>
<dbReference type="OrthoDB" id="268275at2157"/>